<accession>A0A7C0Y7E0</accession>
<name>A0A7C0Y7E0_9BACT</name>
<proteinExistence type="predicted"/>
<dbReference type="Proteomes" id="UP000885690">
    <property type="component" value="Unassembled WGS sequence"/>
</dbReference>
<dbReference type="AlphaFoldDB" id="A0A7C0Y7E0"/>
<reference evidence="2" key="1">
    <citation type="journal article" date="2020" name="mSystems">
        <title>Genome- and Community-Level Interaction Insights into Carbon Utilization and Element Cycling Functions of Hydrothermarchaeota in Hydrothermal Sediment.</title>
        <authorList>
            <person name="Zhou Z."/>
            <person name="Liu Y."/>
            <person name="Xu W."/>
            <person name="Pan J."/>
            <person name="Luo Z.H."/>
            <person name="Li M."/>
        </authorList>
    </citation>
    <scope>NUCLEOTIDE SEQUENCE [LARGE SCALE GENOMIC DNA]</scope>
    <source>
        <strain evidence="2">HyVt-115</strain>
    </source>
</reference>
<protein>
    <submittedName>
        <fullName evidence="2">Uncharacterized protein</fullName>
    </submittedName>
</protein>
<gene>
    <name evidence="2" type="ORF">ENF32_06285</name>
</gene>
<comment type="caution">
    <text evidence="2">The sequence shown here is derived from an EMBL/GenBank/DDBJ whole genome shotgun (WGS) entry which is preliminary data.</text>
</comment>
<evidence type="ECO:0000313" key="2">
    <source>
        <dbReference type="EMBL" id="HDD53654.1"/>
    </source>
</evidence>
<keyword evidence="1" id="KW-0812">Transmembrane</keyword>
<feature type="transmembrane region" description="Helical" evidence="1">
    <location>
        <begin position="158"/>
        <end position="177"/>
    </location>
</feature>
<feature type="transmembrane region" description="Helical" evidence="1">
    <location>
        <begin position="60"/>
        <end position="79"/>
    </location>
</feature>
<keyword evidence="1" id="KW-1133">Transmembrane helix</keyword>
<organism evidence="2">
    <name type="scientific">Thermosulfidibacter takaii</name>
    <dbReference type="NCBI Taxonomy" id="412593"/>
    <lineage>
        <taxon>Bacteria</taxon>
        <taxon>Pseudomonadati</taxon>
        <taxon>Thermosulfidibacterota</taxon>
        <taxon>Thermosulfidibacteria</taxon>
        <taxon>Thermosulfidibacterales</taxon>
        <taxon>Thermosulfidibacteraceae</taxon>
    </lineage>
</organism>
<feature type="transmembrane region" description="Helical" evidence="1">
    <location>
        <begin position="117"/>
        <end position="137"/>
    </location>
</feature>
<sequence>MEPIFKPLYKEEFRRRIGDSFPAVYLTLISIIQGVALGILASNTFSYIKDPHLAESWTRFLPYSVMSFISIIVVSYEYTWFIGIFRWSPEIWDTIIPFALGASEVGPMFYLTDPQSWWLLTSVFCYVGAGALFYTLWNCKQSIFGTNEAAYRRTKNTLKWDILIVLVAALNCTLAWILLSREIWYLEILFFVFSIGCAVVIICIGEKFMNGLHRDFGLTR</sequence>
<evidence type="ECO:0000256" key="1">
    <source>
        <dbReference type="SAM" id="Phobius"/>
    </source>
</evidence>
<dbReference type="EMBL" id="DQWS01000233">
    <property type="protein sequence ID" value="HDD53654.1"/>
    <property type="molecule type" value="Genomic_DNA"/>
</dbReference>
<feature type="transmembrane region" description="Helical" evidence="1">
    <location>
        <begin position="183"/>
        <end position="204"/>
    </location>
</feature>
<keyword evidence="1" id="KW-0472">Membrane</keyword>
<feature type="transmembrane region" description="Helical" evidence="1">
    <location>
        <begin position="21"/>
        <end position="40"/>
    </location>
</feature>